<dbReference type="OrthoDB" id="240959at2157"/>
<feature type="transmembrane region" description="Helical" evidence="1">
    <location>
        <begin position="13"/>
        <end position="31"/>
    </location>
</feature>
<dbReference type="Proteomes" id="UP000199062">
    <property type="component" value="Unassembled WGS sequence"/>
</dbReference>
<organism evidence="2 3">
    <name type="scientific">Halomicrobium zhouii</name>
    <dbReference type="NCBI Taxonomy" id="767519"/>
    <lineage>
        <taxon>Archaea</taxon>
        <taxon>Methanobacteriati</taxon>
        <taxon>Methanobacteriota</taxon>
        <taxon>Stenosarchaea group</taxon>
        <taxon>Halobacteria</taxon>
        <taxon>Halobacteriales</taxon>
        <taxon>Haloarculaceae</taxon>
        <taxon>Halomicrobium</taxon>
    </lineage>
</organism>
<gene>
    <name evidence="2" type="ORF">SAMN05216559_0721</name>
</gene>
<keyword evidence="1" id="KW-0812">Transmembrane</keyword>
<evidence type="ECO:0000256" key="1">
    <source>
        <dbReference type="SAM" id="Phobius"/>
    </source>
</evidence>
<keyword evidence="3" id="KW-1185">Reference proteome</keyword>
<name>A0A1I6KG04_9EURY</name>
<accession>A0A1I6KG04</accession>
<dbReference type="RefSeq" id="WP_089813951.1">
    <property type="nucleotide sequence ID" value="NZ_FOZK01000001.1"/>
</dbReference>
<reference evidence="2 3" key="1">
    <citation type="submission" date="2016-10" db="EMBL/GenBank/DDBJ databases">
        <authorList>
            <person name="de Groot N.N."/>
        </authorList>
    </citation>
    <scope>NUCLEOTIDE SEQUENCE [LARGE SCALE GENOMIC DNA]</scope>
    <source>
        <strain evidence="2 3">CGMCC 1.10457</strain>
    </source>
</reference>
<evidence type="ECO:0000313" key="3">
    <source>
        <dbReference type="Proteomes" id="UP000199062"/>
    </source>
</evidence>
<protein>
    <submittedName>
        <fullName evidence="2">Uncharacterized protein</fullName>
    </submittedName>
</protein>
<evidence type="ECO:0000313" key="2">
    <source>
        <dbReference type="EMBL" id="SFR89978.1"/>
    </source>
</evidence>
<proteinExistence type="predicted"/>
<sequence>MAETLRGAVRERATTRALVGWVVVVAALYALLGSSPLQLATSLATGAVVGAARLLAEVYDLRDEVETLALGMISLAGGAALVAVEGDNQSVGVAFLLVGAWTALDAGQVLRHRGLADPSKARDGRDVYRDYLARRVHEAVRDRRRTPRELREALDAEGEEVDRAVEELRERGVLRRVGGELRSVDDDERADRGTLARTRSAVRAGLHRLARPIAIEFESESSATGDVR</sequence>
<keyword evidence="1" id="KW-0472">Membrane</keyword>
<keyword evidence="1" id="KW-1133">Transmembrane helix</keyword>
<dbReference type="EMBL" id="FOZK01000001">
    <property type="protein sequence ID" value="SFR89978.1"/>
    <property type="molecule type" value="Genomic_DNA"/>
</dbReference>
<dbReference type="AlphaFoldDB" id="A0A1I6KG04"/>